<organism evidence="4 5">
    <name type="scientific">Advenella mandrilli</name>
    <dbReference type="NCBI Taxonomy" id="2800330"/>
    <lineage>
        <taxon>Bacteria</taxon>
        <taxon>Pseudomonadati</taxon>
        <taxon>Pseudomonadota</taxon>
        <taxon>Betaproteobacteria</taxon>
        <taxon>Burkholderiales</taxon>
        <taxon>Alcaligenaceae</taxon>
    </lineage>
</organism>
<proteinExistence type="predicted"/>
<dbReference type="InterPro" id="IPR001647">
    <property type="entry name" value="HTH_TetR"/>
</dbReference>
<evidence type="ECO:0000313" key="4">
    <source>
        <dbReference type="EMBL" id="MBK1780402.1"/>
    </source>
</evidence>
<dbReference type="InterPro" id="IPR050624">
    <property type="entry name" value="HTH-type_Tx_Regulator"/>
</dbReference>
<name>A0ABS1EET9_9BURK</name>
<dbReference type="PROSITE" id="PS50977">
    <property type="entry name" value="HTH_TETR_2"/>
    <property type="match status" value="1"/>
</dbReference>
<feature type="domain" description="HTH tetR-type" evidence="3">
    <location>
        <begin position="6"/>
        <end position="66"/>
    </location>
</feature>
<reference evidence="4 5" key="1">
    <citation type="submission" date="2020-12" db="EMBL/GenBank/DDBJ databases">
        <authorList>
            <person name="Lu T."/>
            <person name="Wang Q."/>
            <person name="Han X."/>
        </authorList>
    </citation>
    <scope>NUCLEOTIDE SEQUENCE [LARGE SCALE GENOMIC DNA]</scope>
    <source>
        <strain evidence="4 5">WQ 585</strain>
    </source>
</reference>
<dbReference type="InterPro" id="IPR009057">
    <property type="entry name" value="Homeodomain-like_sf"/>
</dbReference>
<dbReference type="SUPFAM" id="SSF46689">
    <property type="entry name" value="Homeodomain-like"/>
    <property type="match status" value="1"/>
</dbReference>
<comment type="caution">
    <text evidence="4">The sequence shown here is derived from an EMBL/GenBank/DDBJ whole genome shotgun (WGS) entry which is preliminary data.</text>
</comment>
<evidence type="ECO:0000256" key="2">
    <source>
        <dbReference type="PROSITE-ProRule" id="PRU00335"/>
    </source>
</evidence>
<accession>A0ABS1EET9</accession>
<dbReference type="Pfam" id="PF14246">
    <property type="entry name" value="TetR_C_7"/>
    <property type="match status" value="1"/>
</dbReference>
<gene>
    <name evidence="4" type="ORF">JHL22_04155</name>
</gene>
<keyword evidence="5" id="KW-1185">Reference proteome</keyword>
<evidence type="ECO:0000313" key="5">
    <source>
        <dbReference type="Proteomes" id="UP000635316"/>
    </source>
</evidence>
<evidence type="ECO:0000256" key="1">
    <source>
        <dbReference type="ARBA" id="ARBA00023125"/>
    </source>
</evidence>
<dbReference type="PANTHER" id="PTHR43479">
    <property type="entry name" value="ACREF/ENVCD OPERON REPRESSOR-RELATED"/>
    <property type="match status" value="1"/>
</dbReference>
<keyword evidence="1 2" id="KW-0238">DNA-binding</keyword>
<dbReference type="PRINTS" id="PR00455">
    <property type="entry name" value="HTHTETR"/>
</dbReference>
<protein>
    <submittedName>
        <fullName evidence="4">TetR/AcrR family transcriptional regulator</fullName>
    </submittedName>
</protein>
<dbReference type="Gene3D" id="1.10.10.60">
    <property type="entry name" value="Homeodomain-like"/>
    <property type="match status" value="1"/>
</dbReference>
<dbReference type="Gene3D" id="1.10.357.10">
    <property type="entry name" value="Tetracycline Repressor, domain 2"/>
    <property type="match status" value="1"/>
</dbReference>
<feature type="DNA-binding region" description="H-T-H motif" evidence="2">
    <location>
        <begin position="29"/>
        <end position="48"/>
    </location>
</feature>
<dbReference type="Pfam" id="PF00440">
    <property type="entry name" value="TetR_N"/>
    <property type="match status" value="1"/>
</dbReference>
<dbReference type="RefSeq" id="WP_200234122.1">
    <property type="nucleotide sequence ID" value="NZ_JAENGP010000003.1"/>
</dbReference>
<dbReference type="Proteomes" id="UP000635316">
    <property type="component" value="Unassembled WGS sequence"/>
</dbReference>
<sequence length="198" mass="22423">MRMKSEARREAILDIALDLFCEVGFEAASMSQIAARLGGSKATLYNYFSSKEELLLEALLASEDKYHQEMQLLLQQSNDIFTQLHSFVVSLLKVLNSPKVIQVLRVAISVGGTSDIGRRFHEGSYKTWLAIADLLHKEMNKRGIHIENTHLMAMHLRDLCQTDLICNLLGAGTEMTDEQVEQKAAYIVEIFFHTYSIK</sequence>
<evidence type="ECO:0000259" key="3">
    <source>
        <dbReference type="PROSITE" id="PS50977"/>
    </source>
</evidence>
<dbReference type="InterPro" id="IPR039536">
    <property type="entry name" value="TetR_C_Proteobacteria"/>
</dbReference>
<dbReference type="PANTHER" id="PTHR43479:SF11">
    <property type="entry name" value="ACREF_ENVCD OPERON REPRESSOR-RELATED"/>
    <property type="match status" value="1"/>
</dbReference>
<dbReference type="EMBL" id="JAENGP010000003">
    <property type="protein sequence ID" value="MBK1780402.1"/>
    <property type="molecule type" value="Genomic_DNA"/>
</dbReference>